<dbReference type="GO" id="GO:0030288">
    <property type="term" value="C:outer membrane-bounded periplasmic space"/>
    <property type="evidence" value="ECO:0007669"/>
    <property type="project" value="TreeGrafter"/>
</dbReference>
<dbReference type="NCBIfam" id="TIGR02074">
    <property type="entry name" value="PBP_1a_fam"/>
    <property type="match status" value="1"/>
</dbReference>
<evidence type="ECO:0000256" key="7">
    <source>
        <dbReference type="ARBA" id="ARBA00022676"/>
    </source>
</evidence>
<evidence type="ECO:0000256" key="2">
    <source>
        <dbReference type="ARBA" id="ARBA00007090"/>
    </source>
</evidence>
<gene>
    <name evidence="19" type="ORF">KC614_01350</name>
</gene>
<keyword evidence="11" id="KW-0573">Peptidoglycan synthesis</keyword>
<evidence type="ECO:0000256" key="14">
    <source>
        <dbReference type="ARBA" id="ARBA00023316"/>
    </source>
</evidence>
<comment type="subcellular location">
    <subcellularLocation>
        <location evidence="1">Cell membrane</location>
    </subcellularLocation>
</comment>
<feature type="domain" description="Glycosyl transferase family 51" evidence="18">
    <location>
        <begin position="85"/>
        <end position="258"/>
    </location>
</feature>
<dbReference type="Pfam" id="PF00912">
    <property type="entry name" value="Transgly"/>
    <property type="match status" value="1"/>
</dbReference>
<keyword evidence="8" id="KW-0808">Transferase</keyword>
<proteinExistence type="inferred from homology"/>
<dbReference type="InterPro" id="IPR013783">
    <property type="entry name" value="Ig-like_fold"/>
</dbReference>
<dbReference type="PANTHER" id="PTHR32282">
    <property type="entry name" value="BINDING PROTEIN TRANSPEPTIDASE, PUTATIVE-RELATED"/>
    <property type="match status" value="1"/>
</dbReference>
<keyword evidence="7" id="KW-0328">Glycosyltransferase</keyword>
<comment type="catalytic activity">
    <reaction evidence="15">
        <text>Preferential cleavage: (Ac)2-L-Lys-D-Ala-|-D-Ala. Also transpeptidation of peptidyl-alanyl moieties that are N-acyl substituents of D-alanine.</text>
        <dbReference type="EC" id="3.4.16.4"/>
    </reaction>
</comment>
<keyword evidence="6" id="KW-0645">Protease</keyword>
<dbReference type="Gene3D" id="2.60.40.10">
    <property type="entry name" value="Immunoglobulins"/>
    <property type="match status" value="1"/>
</dbReference>
<evidence type="ECO:0000259" key="17">
    <source>
        <dbReference type="Pfam" id="PF00905"/>
    </source>
</evidence>
<evidence type="ECO:0000256" key="5">
    <source>
        <dbReference type="ARBA" id="ARBA00022645"/>
    </source>
</evidence>
<dbReference type="GO" id="GO:0008955">
    <property type="term" value="F:peptidoglycan glycosyltransferase activity"/>
    <property type="evidence" value="ECO:0007669"/>
    <property type="project" value="UniProtKB-EC"/>
</dbReference>
<dbReference type="InterPro" id="IPR001264">
    <property type="entry name" value="Glyco_trans_51"/>
</dbReference>
<organism evidence="19 20">
    <name type="scientific">candidate division WWE3 bacterium</name>
    <dbReference type="NCBI Taxonomy" id="2053526"/>
    <lineage>
        <taxon>Bacteria</taxon>
        <taxon>Katanobacteria</taxon>
    </lineage>
</organism>
<keyword evidence="12" id="KW-0472">Membrane</keyword>
<evidence type="ECO:0000256" key="12">
    <source>
        <dbReference type="ARBA" id="ARBA00023136"/>
    </source>
</evidence>
<dbReference type="Proteomes" id="UP000751518">
    <property type="component" value="Unassembled WGS sequence"/>
</dbReference>
<keyword evidence="10" id="KW-0133">Cell shape</keyword>
<dbReference type="GO" id="GO:0006508">
    <property type="term" value="P:proteolysis"/>
    <property type="evidence" value="ECO:0007669"/>
    <property type="project" value="UniProtKB-KW"/>
</dbReference>
<dbReference type="GO" id="GO:0009002">
    <property type="term" value="F:serine-type D-Ala-D-Ala carboxypeptidase activity"/>
    <property type="evidence" value="ECO:0007669"/>
    <property type="project" value="UniProtKB-EC"/>
</dbReference>
<dbReference type="EMBL" id="JAGQKZ010000007">
    <property type="protein sequence ID" value="MCA9391834.1"/>
    <property type="molecule type" value="Genomic_DNA"/>
</dbReference>
<dbReference type="InterPro" id="IPR001460">
    <property type="entry name" value="PCN-bd_Tpept"/>
</dbReference>
<dbReference type="InterPro" id="IPR036950">
    <property type="entry name" value="PBP_transglycosylase"/>
</dbReference>
<evidence type="ECO:0000256" key="9">
    <source>
        <dbReference type="ARBA" id="ARBA00022801"/>
    </source>
</evidence>
<evidence type="ECO:0000256" key="4">
    <source>
        <dbReference type="ARBA" id="ARBA00022475"/>
    </source>
</evidence>
<feature type="domain" description="Penicillin-binding protein transpeptidase" evidence="17">
    <location>
        <begin position="353"/>
        <end position="629"/>
    </location>
</feature>
<dbReference type="Pfam" id="PF17957">
    <property type="entry name" value="Big_7"/>
    <property type="match status" value="1"/>
</dbReference>
<keyword evidence="4" id="KW-1003">Cell membrane</keyword>
<reference evidence="19" key="2">
    <citation type="journal article" date="2021" name="Microbiome">
        <title>Successional dynamics and alternative stable states in a saline activated sludge microbial community over 9 years.</title>
        <authorList>
            <person name="Wang Y."/>
            <person name="Ye J."/>
            <person name="Ju F."/>
            <person name="Liu L."/>
            <person name="Boyd J.A."/>
            <person name="Deng Y."/>
            <person name="Parks D.H."/>
            <person name="Jiang X."/>
            <person name="Yin X."/>
            <person name="Woodcroft B.J."/>
            <person name="Tyson G.W."/>
            <person name="Hugenholtz P."/>
            <person name="Polz M.F."/>
            <person name="Zhang T."/>
        </authorList>
    </citation>
    <scope>NUCLEOTIDE SEQUENCE</scope>
    <source>
        <strain evidence="19">HKST-UBA03</strain>
    </source>
</reference>
<sequence>MDVISKRKLKKWLAGRKKRQSYAMAKRKTKIISIAAGLVLFLTIFGVVSSFVVIAYFSRGLPSPDQLTSRQVAQTTKIYSRDGVLLYEIFGDERRTLVSLEDLPEYLKQATIATEDKDFYTHGGFDIRGIIRGAIRSISGEGLQSGSTITQQVVKNTLLSPERTITRKIKELILSFEMERKYTKNEILQMYFNESPYGGQAWGVGAAAEMYFGKSVSDLTLAEATLIAGLPQSPSFYSPCGAYPENAVERQKIVLASMIRDGYITEEQRDEVLAQELEIVCLGYSKDDIKAPHFVLYVKNELTKMFGEKMVEQGGLKVTTTLDWNAQQVAQEAATTQINSLIAQNANATNSAVITVDPKTGQILAMIGSVDYFDTEHDGNVNAVLSDQLQPGSSIKPITYLTAFTQGYSPSTFVSDIRTCFPGGAGQPDYCPVNWDDKYWGPMSVRKALSNSRNIPAVKMLQAVGMSNMIDMAHKLGITTLNEPERYGLSLTLGGGEVIPYDMAQAYSVFANMGVRNDLTPFLSIEDANGKVLQEYKESSKKVVDPGYIYLLNDVLSDSNSRKTTFGNSLEIGRPLAVKTGTTNDNKDAWTIGYTPQLVTVVWVGNFNKESMNGILGSTGATPIMKNIMTRLLEALPVENWEKPSNVISKDVDALSGLIPQENGGYSTVSEVFVKNSQPTKVDDFHVTVDVCTSDPTKLATEYHIEKGLSEERTFTYLDEILDAWQPYTDEWMDARKKEGYGHAPTEKCEIKIDNKPVDGPIIEFVEPTEISTDEEVIDVKVDVFTTDRITKVEFIWDDVLMLTTNSEPYSAIFDLTQLDESYNTAGEHTISVKAYDSQGGESTAIYTLELIRDTSPTLTPGPDITPLGL</sequence>
<dbReference type="GO" id="GO:0071555">
    <property type="term" value="P:cell wall organization"/>
    <property type="evidence" value="ECO:0007669"/>
    <property type="project" value="UniProtKB-KW"/>
</dbReference>
<dbReference type="SUPFAM" id="SSF56601">
    <property type="entry name" value="beta-lactamase/transpeptidase-like"/>
    <property type="match status" value="1"/>
</dbReference>
<dbReference type="InterPro" id="IPR050396">
    <property type="entry name" value="Glycosyltr_51/Transpeptidase"/>
</dbReference>
<dbReference type="GO" id="GO:0008360">
    <property type="term" value="P:regulation of cell shape"/>
    <property type="evidence" value="ECO:0007669"/>
    <property type="project" value="UniProtKB-KW"/>
</dbReference>
<comment type="caution">
    <text evidence="19">The sequence shown here is derived from an EMBL/GenBank/DDBJ whole genome shotgun (WGS) entry which is preliminary data.</text>
</comment>
<protein>
    <submittedName>
        <fullName evidence="19">PBP1A family penicillin-binding protein</fullName>
    </submittedName>
</protein>
<reference evidence="19" key="1">
    <citation type="submission" date="2020-04" db="EMBL/GenBank/DDBJ databases">
        <authorList>
            <person name="Zhang T."/>
        </authorList>
    </citation>
    <scope>NUCLEOTIDE SEQUENCE</scope>
    <source>
        <strain evidence="19">HKST-UBA03</strain>
    </source>
</reference>
<evidence type="ECO:0000256" key="16">
    <source>
        <dbReference type="ARBA" id="ARBA00049902"/>
    </source>
</evidence>
<keyword evidence="9" id="KW-0378">Hydrolase</keyword>
<dbReference type="Gene3D" id="1.10.3810.10">
    <property type="entry name" value="Biosynthetic peptidoglycan transglycosylase-like"/>
    <property type="match status" value="1"/>
</dbReference>
<dbReference type="InterPro" id="IPR012338">
    <property type="entry name" value="Beta-lactam/transpept-like"/>
</dbReference>
<evidence type="ECO:0000256" key="8">
    <source>
        <dbReference type="ARBA" id="ARBA00022679"/>
    </source>
</evidence>
<keyword evidence="5" id="KW-0121">Carboxypeptidase</keyword>
<dbReference type="AlphaFoldDB" id="A0A955LJW4"/>
<evidence type="ECO:0000256" key="10">
    <source>
        <dbReference type="ARBA" id="ARBA00022960"/>
    </source>
</evidence>
<evidence type="ECO:0000313" key="19">
    <source>
        <dbReference type="EMBL" id="MCA9391834.1"/>
    </source>
</evidence>
<comment type="catalytic activity">
    <reaction evidence="16">
        <text>[GlcNAc-(1-&gt;4)-Mur2Ac(oyl-L-Ala-gamma-D-Glu-L-Lys-D-Ala-D-Ala)](n)-di-trans,octa-cis-undecaprenyl diphosphate + beta-D-GlcNAc-(1-&gt;4)-Mur2Ac(oyl-L-Ala-gamma-D-Glu-L-Lys-D-Ala-D-Ala)-di-trans,octa-cis-undecaprenyl diphosphate = [GlcNAc-(1-&gt;4)-Mur2Ac(oyl-L-Ala-gamma-D-Glu-L-Lys-D-Ala-D-Ala)](n+1)-di-trans,octa-cis-undecaprenyl diphosphate + di-trans,octa-cis-undecaprenyl diphosphate + H(+)</text>
        <dbReference type="Rhea" id="RHEA:23708"/>
        <dbReference type="Rhea" id="RHEA-COMP:9602"/>
        <dbReference type="Rhea" id="RHEA-COMP:9603"/>
        <dbReference type="ChEBI" id="CHEBI:15378"/>
        <dbReference type="ChEBI" id="CHEBI:58405"/>
        <dbReference type="ChEBI" id="CHEBI:60033"/>
        <dbReference type="ChEBI" id="CHEBI:78435"/>
        <dbReference type="EC" id="2.4.99.28"/>
    </reaction>
</comment>
<dbReference type="GO" id="GO:0005886">
    <property type="term" value="C:plasma membrane"/>
    <property type="evidence" value="ECO:0007669"/>
    <property type="project" value="UniProtKB-SubCell"/>
</dbReference>
<evidence type="ECO:0000256" key="15">
    <source>
        <dbReference type="ARBA" id="ARBA00034000"/>
    </source>
</evidence>
<dbReference type="Pfam" id="PF00905">
    <property type="entry name" value="Transpeptidase"/>
    <property type="match status" value="1"/>
</dbReference>
<comment type="similarity">
    <text evidence="3">In the N-terminal section; belongs to the glycosyltransferase 51 family.</text>
</comment>
<dbReference type="GO" id="GO:0008658">
    <property type="term" value="F:penicillin binding"/>
    <property type="evidence" value="ECO:0007669"/>
    <property type="project" value="InterPro"/>
</dbReference>
<evidence type="ECO:0000256" key="6">
    <source>
        <dbReference type="ARBA" id="ARBA00022670"/>
    </source>
</evidence>
<dbReference type="PANTHER" id="PTHR32282:SF11">
    <property type="entry name" value="PENICILLIN-BINDING PROTEIN 1B"/>
    <property type="match status" value="1"/>
</dbReference>
<evidence type="ECO:0000256" key="13">
    <source>
        <dbReference type="ARBA" id="ARBA00023268"/>
    </source>
</evidence>
<comment type="similarity">
    <text evidence="2">In the C-terminal section; belongs to the transpeptidase family.</text>
</comment>
<name>A0A955LJW4_UNCKA</name>
<evidence type="ECO:0000256" key="1">
    <source>
        <dbReference type="ARBA" id="ARBA00004236"/>
    </source>
</evidence>
<dbReference type="InterPro" id="IPR023346">
    <property type="entry name" value="Lysozyme-like_dom_sf"/>
</dbReference>
<evidence type="ECO:0000256" key="11">
    <source>
        <dbReference type="ARBA" id="ARBA00022984"/>
    </source>
</evidence>
<keyword evidence="13" id="KW-0511">Multifunctional enzyme</keyword>
<evidence type="ECO:0000256" key="3">
    <source>
        <dbReference type="ARBA" id="ARBA00007739"/>
    </source>
</evidence>
<accession>A0A955LJW4</accession>
<dbReference type="FunFam" id="1.10.3810.10:FF:000001">
    <property type="entry name" value="Penicillin-binding protein 1A"/>
    <property type="match status" value="1"/>
</dbReference>
<evidence type="ECO:0000313" key="20">
    <source>
        <dbReference type="Proteomes" id="UP000751518"/>
    </source>
</evidence>
<dbReference type="SUPFAM" id="SSF53955">
    <property type="entry name" value="Lysozyme-like"/>
    <property type="match status" value="1"/>
</dbReference>
<dbReference type="Gene3D" id="3.40.710.10">
    <property type="entry name" value="DD-peptidase/beta-lactamase superfamily"/>
    <property type="match status" value="1"/>
</dbReference>
<keyword evidence="14" id="KW-0961">Cell wall biogenesis/degradation</keyword>
<evidence type="ECO:0000259" key="18">
    <source>
        <dbReference type="Pfam" id="PF00912"/>
    </source>
</evidence>
<dbReference type="GO" id="GO:0009252">
    <property type="term" value="P:peptidoglycan biosynthetic process"/>
    <property type="evidence" value="ECO:0007669"/>
    <property type="project" value="UniProtKB-KW"/>
</dbReference>